<dbReference type="Gene3D" id="2.30.110.10">
    <property type="entry name" value="Electron Transport, Fmn-binding Protein, Chain A"/>
    <property type="match status" value="1"/>
</dbReference>
<evidence type="ECO:0000313" key="2">
    <source>
        <dbReference type="Proteomes" id="UP000182130"/>
    </source>
</evidence>
<dbReference type="OrthoDB" id="7062584at2"/>
<dbReference type="STRING" id="1045773.SAMN05216555_110143"/>
<dbReference type="Proteomes" id="UP000182130">
    <property type="component" value="Unassembled WGS sequence"/>
</dbReference>
<dbReference type="SUPFAM" id="SSF50475">
    <property type="entry name" value="FMN-binding split barrel"/>
    <property type="match status" value="1"/>
</dbReference>
<protein>
    <submittedName>
        <fullName evidence="1">Nitroimidazol reductase NimA, pyridoxamine 5'-phosphate oxidase superfamily</fullName>
    </submittedName>
</protein>
<evidence type="ECO:0000313" key="1">
    <source>
        <dbReference type="EMBL" id="SDJ42342.1"/>
    </source>
</evidence>
<accession>A0A1G8TL76</accession>
<dbReference type="Pfam" id="PF12900">
    <property type="entry name" value="Pyridox_ox_2"/>
    <property type="match status" value="1"/>
</dbReference>
<proteinExistence type="predicted"/>
<reference evidence="2" key="1">
    <citation type="submission" date="2016-10" db="EMBL/GenBank/DDBJ databases">
        <authorList>
            <person name="Varghese N."/>
            <person name="Submissions S."/>
        </authorList>
    </citation>
    <scope>NUCLEOTIDE SEQUENCE [LARGE SCALE GENOMIC DNA]</scope>
    <source>
        <strain evidence="2">CGMCC 1.10783</strain>
    </source>
</reference>
<dbReference type="InterPro" id="IPR024747">
    <property type="entry name" value="Pyridox_Oxase-rel"/>
</dbReference>
<dbReference type="RefSeq" id="WP_074589746.1">
    <property type="nucleotide sequence ID" value="NZ_FNEI01000010.1"/>
</dbReference>
<keyword evidence="2" id="KW-1185">Reference proteome</keyword>
<name>A0A1G8TL76_9MICC</name>
<gene>
    <name evidence="1" type="ORF">SAMN05216555_110143</name>
</gene>
<dbReference type="AlphaFoldDB" id="A0A1G8TL76"/>
<dbReference type="InterPro" id="IPR012349">
    <property type="entry name" value="Split_barrel_FMN-bd"/>
</dbReference>
<organism evidence="1 2">
    <name type="scientific">Arthrobacter cupressi</name>
    <dbReference type="NCBI Taxonomy" id="1045773"/>
    <lineage>
        <taxon>Bacteria</taxon>
        <taxon>Bacillati</taxon>
        <taxon>Actinomycetota</taxon>
        <taxon>Actinomycetes</taxon>
        <taxon>Micrococcales</taxon>
        <taxon>Micrococcaceae</taxon>
        <taxon>Arthrobacter</taxon>
    </lineage>
</organism>
<dbReference type="EMBL" id="FNEI01000010">
    <property type="protein sequence ID" value="SDJ42342.1"/>
    <property type="molecule type" value="Genomic_DNA"/>
</dbReference>
<sequence>MGDAPNNGKIDFEGCYQLLAGAVVGRLALIVDGHPEIFPVNFVLERRSIAFRTAFGTKLWESMKEVPAAFEIDGYDPATEEAWSVTARGGTSLIEDPDERSAVDALGLEPWQPGEKSHYVRLSPRVLTGRRFKVKAPDVWTTRLNDERRKSFE</sequence>